<name>A0A6J6KHI8_9ZZZZ</name>
<organism evidence="2">
    <name type="scientific">freshwater metagenome</name>
    <dbReference type="NCBI Taxonomy" id="449393"/>
    <lineage>
        <taxon>unclassified sequences</taxon>
        <taxon>metagenomes</taxon>
        <taxon>ecological metagenomes</taxon>
    </lineage>
</organism>
<evidence type="ECO:0000313" key="2">
    <source>
        <dbReference type="EMBL" id="CAB4647903.1"/>
    </source>
</evidence>
<gene>
    <name evidence="2" type="ORF">UFOPK2243_00285</name>
</gene>
<proteinExistence type="predicted"/>
<dbReference type="InterPro" id="IPR051532">
    <property type="entry name" value="Ester_Hydrolysis_Enzymes"/>
</dbReference>
<reference evidence="2" key="1">
    <citation type="submission" date="2020-05" db="EMBL/GenBank/DDBJ databases">
        <authorList>
            <person name="Chiriac C."/>
            <person name="Salcher M."/>
            <person name="Ghai R."/>
            <person name="Kavagutti S V."/>
        </authorList>
    </citation>
    <scope>NUCLEOTIDE SEQUENCE</scope>
</reference>
<dbReference type="InterPro" id="IPR036514">
    <property type="entry name" value="SGNH_hydro_sf"/>
</dbReference>
<dbReference type="Pfam" id="PF13472">
    <property type="entry name" value="Lipase_GDSL_2"/>
    <property type="match status" value="1"/>
</dbReference>
<dbReference type="CDD" id="cd01832">
    <property type="entry name" value="SGNH_hydrolase_like_1"/>
    <property type="match status" value="1"/>
</dbReference>
<accession>A0A6J6KHI8</accession>
<protein>
    <submittedName>
        <fullName evidence="2">Unannotated protein</fullName>
    </submittedName>
</protein>
<dbReference type="EMBL" id="CAEZWL010000004">
    <property type="protein sequence ID" value="CAB4647903.1"/>
    <property type="molecule type" value="Genomic_DNA"/>
</dbReference>
<dbReference type="Gene3D" id="3.40.50.1110">
    <property type="entry name" value="SGNH hydrolase"/>
    <property type="match status" value="1"/>
</dbReference>
<dbReference type="SUPFAM" id="SSF52266">
    <property type="entry name" value="SGNH hydrolase"/>
    <property type="match status" value="1"/>
</dbReference>
<evidence type="ECO:0000259" key="1">
    <source>
        <dbReference type="Pfam" id="PF13472"/>
    </source>
</evidence>
<dbReference type="PANTHER" id="PTHR30383:SF5">
    <property type="entry name" value="SGNH HYDROLASE-TYPE ESTERASE DOMAIN-CONTAINING PROTEIN"/>
    <property type="match status" value="1"/>
</dbReference>
<sequence>MNTPIKPFIAPLVSQSELALALRHVEDMRIIAMGDSSVFGVGDHGNEISSVGFGWTGRIAHDLKAERFVNVAKNGARARHLPTNQLPAVIAYRPHMVLICIGTNDVLRGDFSPEEIRTCLETISKSAIEIGSLVVMLGLPDPIRTAPGPMSLRRILSDRVIIINEILDELAGDGLGIVVPTWNSRIAHERRMWHVDRMHPSALGHQHIADSVRRHLSLPRRSAKKIPTEVNVSKKFEMYWLITNGAKWFAKRSIDLVPALIWLMISENMRKRRSSK</sequence>
<dbReference type="InterPro" id="IPR013830">
    <property type="entry name" value="SGNH_hydro"/>
</dbReference>
<dbReference type="AlphaFoldDB" id="A0A6J6KHI8"/>
<dbReference type="PANTHER" id="PTHR30383">
    <property type="entry name" value="THIOESTERASE 1/PROTEASE 1/LYSOPHOSPHOLIPASE L1"/>
    <property type="match status" value="1"/>
</dbReference>
<dbReference type="GO" id="GO:0004622">
    <property type="term" value="F:phosphatidylcholine lysophospholipase activity"/>
    <property type="evidence" value="ECO:0007669"/>
    <property type="project" value="TreeGrafter"/>
</dbReference>
<feature type="domain" description="SGNH hydrolase-type esterase" evidence="1">
    <location>
        <begin position="32"/>
        <end position="206"/>
    </location>
</feature>